<evidence type="ECO:0000259" key="7">
    <source>
        <dbReference type="Pfam" id="PF12849"/>
    </source>
</evidence>
<dbReference type="InterPro" id="IPR006311">
    <property type="entry name" value="TAT_signal"/>
</dbReference>
<evidence type="ECO:0000256" key="2">
    <source>
        <dbReference type="ARBA" id="ARBA00022448"/>
    </source>
</evidence>
<protein>
    <submittedName>
        <fullName evidence="8">Phosphate ABC transporter substrate-binding protein (PhoT family)</fullName>
    </submittedName>
</protein>
<dbReference type="InterPro" id="IPR005673">
    <property type="entry name" value="ABC_phos-bd_PstS"/>
</dbReference>
<keyword evidence="9" id="KW-1185">Reference proteome</keyword>
<dbReference type="GO" id="GO:0043190">
    <property type="term" value="C:ATP-binding cassette (ABC) transporter complex"/>
    <property type="evidence" value="ECO:0007669"/>
    <property type="project" value="InterPro"/>
</dbReference>
<evidence type="ECO:0000256" key="3">
    <source>
        <dbReference type="ARBA" id="ARBA00022592"/>
    </source>
</evidence>
<gene>
    <name evidence="8" type="ORF">FB461_1450</name>
</gene>
<evidence type="ECO:0000256" key="6">
    <source>
        <dbReference type="SAM" id="SignalP"/>
    </source>
</evidence>
<keyword evidence="6" id="KW-0732">Signal</keyword>
<name>A0A542ZX39_RARFA</name>
<feature type="compositionally biased region" description="Gly residues" evidence="4">
    <location>
        <begin position="455"/>
        <end position="485"/>
    </location>
</feature>
<evidence type="ECO:0000313" key="9">
    <source>
        <dbReference type="Proteomes" id="UP000315389"/>
    </source>
</evidence>
<evidence type="ECO:0000313" key="8">
    <source>
        <dbReference type="EMBL" id="TQL64918.1"/>
    </source>
</evidence>
<dbReference type="InterPro" id="IPR024370">
    <property type="entry name" value="PBP_domain"/>
</dbReference>
<dbReference type="PANTHER" id="PTHR42996:SF1">
    <property type="entry name" value="PHOSPHATE-BINDING PROTEIN PSTS"/>
    <property type="match status" value="1"/>
</dbReference>
<dbReference type="EMBL" id="VFOS01000001">
    <property type="protein sequence ID" value="TQL64918.1"/>
    <property type="molecule type" value="Genomic_DNA"/>
</dbReference>
<feature type="compositionally biased region" description="Low complexity" evidence="4">
    <location>
        <begin position="486"/>
        <end position="508"/>
    </location>
</feature>
<dbReference type="OrthoDB" id="9801510at2"/>
<feature type="domain" description="PBP" evidence="7">
    <location>
        <begin position="38"/>
        <end position="360"/>
    </location>
</feature>
<feature type="compositionally biased region" description="Gly residues" evidence="4">
    <location>
        <begin position="509"/>
        <end position="519"/>
    </location>
</feature>
<dbReference type="PROSITE" id="PS51318">
    <property type="entry name" value="TAT"/>
    <property type="match status" value="1"/>
</dbReference>
<feature type="signal peptide" evidence="6">
    <location>
        <begin position="1"/>
        <end position="42"/>
    </location>
</feature>
<keyword evidence="5" id="KW-1133">Transmembrane helix</keyword>
<evidence type="ECO:0000256" key="4">
    <source>
        <dbReference type="SAM" id="MobiDB-lite"/>
    </source>
</evidence>
<organism evidence="8 9">
    <name type="scientific">Rarobacter faecitabidus</name>
    <dbReference type="NCBI Taxonomy" id="13243"/>
    <lineage>
        <taxon>Bacteria</taxon>
        <taxon>Bacillati</taxon>
        <taxon>Actinomycetota</taxon>
        <taxon>Actinomycetes</taxon>
        <taxon>Micrococcales</taxon>
        <taxon>Rarobacteraceae</taxon>
        <taxon>Rarobacter</taxon>
    </lineage>
</organism>
<dbReference type="PANTHER" id="PTHR42996">
    <property type="entry name" value="PHOSPHATE-BINDING PROTEIN PSTS"/>
    <property type="match status" value="1"/>
</dbReference>
<keyword evidence="3" id="KW-0592">Phosphate transport</keyword>
<proteinExistence type="inferred from homology"/>
<dbReference type="GO" id="GO:0035435">
    <property type="term" value="P:phosphate ion transmembrane transport"/>
    <property type="evidence" value="ECO:0007669"/>
    <property type="project" value="InterPro"/>
</dbReference>
<dbReference type="AlphaFoldDB" id="A0A542ZX39"/>
<feature type="chain" id="PRO_5022112977" evidence="6">
    <location>
        <begin position="43"/>
        <end position="594"/>
    </location>
</feature>
<comment type="caution">
    <text evidence="8">The sequence shown here is derived from an EMBL/GenBank/DDBJ whole genome shotgun (WGS) entry which is preliminary data.</text>
</comment>
<dbReference type="Gene3D" id="3.40.190.10">
    <property type="entry name" value="Periplasmic binding protein-like II"/>
    <property type="match status" value="2"/>
</dbReference>
<dbReference type="NCBIfam" id="TIGR00975">
    <property type="entry name" value="3a0107s03"/>
    <property type="match status" value="1"/>
</dbReference>
<dbReference type="Pfam" id="PF12849">
    <property type="entry name" value="PBP_like_2"/>
    <property type="match status" value="1"/>
</dbReference>
<feature type="compositionally biased region" description="Low complexity" evidence="4">
    <location>
        <begin position="445"/>
        <end position="454"/>
    </location>
</feature>
<dbReference type="CDD" id="cd13565">
    <property type="entry name" value="PBP2_PstS"/>
    <property type="match status" value="1"/>
</dbReference>
<dbReference type="SUPFAM" id="SSF53850">
    <property type="entry name" value="Periplasmic binding protein-like II"/>
    <property type="match status" value="1"/>
</dbReference>
<feature type="region of interest" description="Disordered" evidence="4">
    <location>
        <begin position="428"/>
        <end position="519"/>
    </location>
</feature>
<keyword evidence="5" id="KW-0812">Transmembrane</keyword>
<evidence type="ECO:0000256" key="1">
    <source>
        <dbReference type="ARBA" id="ARBA00008725"/>
    </source>
</evidence>
<feature type="transmembrane region" description="Helical" evidence="5">
    <location>
        <begin position="557"/>
        <end position="580"/>
    </location>
</feature>
<accession>A0A542ZX39</accession>
<keyword evidence="5" id="KW-0472">Membrane</keyword>
<keyword evidence="2" id="KW-0813">Transport</keyword>
<dbReference type="InterPro" id="IPR050962">
    <property type="entry name" value="Phosphate-bind_PstS"/>
</dbReference>
<dbReference type="Proteomes" id="UP000315389">
    <property type="component" value="Unassembled WGS sequence"/>
</dbReference>
<dbReference type="GO" id="GO:0042301">
    <property type="term" value="F:phosphate ion binding"/>
    <property type="evidence" value="ECO:0007669"/>
    <property type="project" value="InterPro"/>
</dbReference>
<evidence type="ECO:0000256" key="5">
    <source>
        <dbReference type="SAM" id="Phobius"/>
    </source>
</evidence>
<dbReference type="RefSeq" id="WP_142120214.1">
    <property type="nucleotide sequence ID" value="NZ_BAAASV010000002.1"/>
</dbReference>
<reference evidence="8 9" key="1">
    <citation type="submission" date="2019-06" db="EMBL/GenBank/DDBJ databases">
        <title>Sequencing the genomes of 1000 actinobacteria strains.</title>
        <authorList>
            <person name="Klenk H.-P."/>
        </authorList>
    </citation>
    <scope>NUCLEOTIDE SEQUENCE [LARGE SCALE GENOMIC DNA]</scope>
    <source>
        <strain evidence="8 9">DSM 4813</strain>
    </source>
</reference>
<sequence length="594" mass="60665">MSNPIQARRGVPARHLVKVAALVLAGGFAASLALALAPAANADTYVPISGAGSSWSANAIDQWRRNVEQYGMRVNYASTGSSDGRNQFKSGTIDFASSEIPYGLKDGGVVDTPPSRGFAYMPIVAGGTAFMYNLRIGGQQVTNLRLSGDVLTKLFTGDITMWNDPAIAADNPNLSLPARKVVPVVRSDGSGSTAQFTTWMASEHQSLWDNYCKAAGRSTPCGVTSNYPTVAGKGFVAQPNSQGVAGYVAQRANEGTITYVEYSYALKTGYPVAKVLNHAGYYVEPTASNVAVGLLSAKINTDKNSPSYLTQELTGVFRSDDKRTYPLSSYSYLIVPTGTQSGFTTAKGKTLGAFSYYFLCEGQQQAEVLGYSPLPINLVKAGLEQVRAIPGVAAQSIDLKGCNNPTFSPDGTNTLAKNAPMPDNCDKKGVEQCTQGTGGAKKTKTAVTKTSSGTTKGGTTGSGTTGSTGGGTSTESGGGTDGGGADTATDGASDAGTDGGAADTDNTVTGGGDAGGSVVGPDFGGGPVVCEPDTGVCMNVIAEPVTLENSAAPVVPAGAWLAIGAAALAIAAPSLVAFLARRRNGSYSAKGGVR</sequence>
<comment type="similarity">
    <text evidence="1">Belongs to the PstS family.</text>
</comment>